<keyword evidence="6" id="KW-1003">Cell membrane</keyword>
<gene>
    <name evidence="7" type="ORF">SAMN02927930_01332</name>
</gene>
<keyword evidence="5 6" id="KW-0472">Membrane</keyword>
<dbReference type="Pfam" id="PF02104">
    <property type="entry name" value="SURF1"/>
    <property type="match status" value="1"/>
</dbReference>
<evidence type="ECO:0000256" key="2">
    <source>
        <dbReference type="ARBA" id="ARBA00007165"/>
    </source>
</evidence>
<dbReference type="PANTHER" id="PTHR23427">
    <property type="entry name" value="SURFEIT LOCUS PROTEIN"/>
    <property type="match status" value="1"/>
</dbReference>
<dbReference type="EMBL" id="FMXN01000006">
    <property type="protein sequence ID" value="SDB34527.1"/>
    <property type="molecule type" value="Genomic_DNA"/>
</dbReference>
<proteinExistence type="inferred from homology"/>
<evidence type="ECO:0000256" key="6">
    <source>
        <dbReference type="RuleBase" id="RU363076"/>
    </source>
</evidence>
<dbReference type="InterPro" id="IPR002994">
    <property type="entry name" value="Surf1/Shy1"/>
</dbReference>
<evidence type="ECO:0000313" key="8">
    <source>
        <dbReference type="Proteomes" id="UP000199626"/>
    </source>
</evidence>
<dbReference type="PANTHER" id="PTHR23427:SF2">
    <property type="entry name" value="SURFEIT LOCUS PROTEIN 1"/>
    <property type="match status" value="1"/>
</dbReference>
<dbReference type="PROSITE" id="PS50895">
    <property type="entry name" value="SURF1"/>
    <property type="match status" value="1"/>
</dbReference>
<comment type="subcellular location">
    <subcellularLocation>
        <location evidence="6">Cell membrane</location>
        <topology evidence="6">Multi-pass membrane protein</topology>
    </subcellularLocation>
    <subcellularLocation>
        <location evidence="1">Membrane</location>
    </subcellularLocation>
</comment>
<protein>
    <recommendedName>
        <fullName evidence="6">SURF1-like protein</fullName>
    </recommendedName>
</protein>
<evidence type="ECO:0000256" key="4">
    <source>
        <dbReference type="ARBA" id="ARBA00022989"/>
    </source>
</evidence>
<dbReference type="AlphaFoldDB" id="A0A1G6CNR2"/>
<evidence type="ECO:0000256" key="5">
    <source>
        <dbReference type="ARBA" id="ARBA00023136"/>
    </source>
</evidence>
<evidence type="ECO:0000256" key="3">
    <source>
        <dbReference type="ARBA" id="ARBA00022692"/>
    </source>
</evidence>
<comment type="caution">
    <text evidence="6">Lacks conserved residue(s) required for the propagation of feature annotation.</text>
</comment>
<feature type="transmembrane region" description="Helical" evidence="6">
    <location>
        <begin position="214"/>
        <end position="232"/>
    </location>
</feature>
<dbReference type="InterPro" id="IPR045214">
    <property type="entry name" value="Surf1/Surf4"/>
</dbReference>
<evidence type="ECO:0000313" key="7">
    <source>
        <dbReference type="EMBL" id="SDB34527.1"/>
    </source>
</evidence>
<keyword evidence="4 6" id="KW-1133">Transmembrane helix</keyword>
<evidence type="ECO:0000256" key="1">
    <source>
        <dbReference type="ARBA" id="ARBA00004370"/>
    </source>
</evidence>
<dbReference type="GO" id="GO:0005886">
    <property type="term" value="C:plasma membrane"/>
    <property type="evidence" value="ECO:0007669"/>
    <property type="project" value="UniProtKB-SubCell"/>
</dbReference>
<dbReference type="RefSeq" id="WP_176754939.1">
    <property type="nucleotide sequence ID" value="NZ_FMXN01000006.1"/>
</dbReference>
<sequence>MGKGKLFVLIATVLVILGLVKLGFWQLDRANEKEKLFTDYHQRDAHPVDLNQLEQPLESLQRFQPVTLSGLLQSQYLLLDNQVLDGQPGYHVIGLVAAAFPSGESHYVMLNMGWVPWGYDRKHLPDQLTLPTQETSFIGYFYEPELHQVWGVGGTHVEAERWPIRISALDAQAISHATGLSIQPFVVLLSESTSYGWPRQWKPQVMSPEQHRAYALQWFSLALVCAILVGFASRSRTTTIEE</sequence>
<keyword evidence="8" id="KW-1185">Reference proteome</keyword>
<accession>A0A1G6CNR2</accession>
<dbReference type="Proteomes" id="UP000199626">
    <property type="component" value="Unassembled WGS sequence"/>
</dbReference>
<dbReference type="STRING" id="1159017.SAMN02927930_01332"/>
<comment type="similarity">
    <text evidence="2 6">Belongs to the SURF1 family.</text>
</comment>
<name>A0A1G6CNR2_9GAMM</name>
<dbReference type="CDD" id="cd06662">
    <property type="entry name" value="SURF1"/>
    <property type="match status" value="1"/>
</dbReference>
<keyword evidence="3 6" id="KW-0812">Transmembrane</keyword>
<reference evidence="8" key="1">
    <citation type="submission" date="2016-10" db="EMBL/GenBank/DDBJ databases">
        <authorList>
            <person name="Varghese N."/>
            <person name="Submissions S."/>
        </authorList>
    </citation>
    <scope>NUCLEOTIDE SEQUENCE [LARGE SCALE GENOMIC DNA]</scope>
    <source>
        <strain evidence="8">CGMCC 1.10824</strain>
    </source>
</reference>
<organism evidence="7 8">
    <name type="scientific">Pseudidiomarina indica</name>
    <dbReference type="NCBI Taxonomy" id="1159017"/>
    <lineage>
        <taxon>Bacteria</taxon>
        <taxon>Pseudomonadati</taxon>
        <taxon>Pseudomonadota</taxon>
        <taxon>Gammaproteobacteria</taxon>
        <taxon>Alteromonadales</taxon>
        <taxon>Idiomarinaceae</taxon>
        <taxon>Pseudidiomarina</taxon>
    </lineage>
</organism>